<feature type="coiled-coil region" evidence="1">
    <location>
        <begin position="299"/>
        <end position="351"/>
    </location>
</feature>
<keyword evidence="1" id="KW-0175">Coiled coil</keyword>
<evidence type="ECO:0000256" key="1">
    <source>
        <dbReference type="SAM" id="Coils"/>
    </source>
</evidence>
<organism evidence="2 3">
    <name type="scientific">Symbiodinium natans</name>
    <dbReference type="NCBI Taxonomy" id="878477"/>
    <lineage>
        <taxon>Eukaryota</taxon>
        <taxon>Sar</taxon>
        <taxon>Alveolata</taxon>
        <taxon>Dinophyceae</taxon>
        <taxon>Suessiales</taxon>
        <taxon>Symbiodiniaceae</taxon>
        <taxon>Symbiodinium</taxon>
    </lineage>
</organism>
<dbReference type="EMBL" id="CAJNDS010000851">
    <property type="protein sequence ID" value="CAE7237510.1"/>
    <property type="molecule type" value="Genomic_DNA"/>
</dbReference>
<comment type="caution">
    <text evidence="2">The sequence shown here is derived from an EMBL/GenBank/DDBJ whole genome shotgun (WGS) entry which is preliminary data.</text>
</comment>
<evidence type="ECO:0000313" key="2">
    <source>
        <dbReference type="EMBL" id="CAE7237510.1"/>
    </source>
</evidence>
<name>A0A812KX11_9DINO</name>
<keyword evidence="3" id="KW-1185">Reference proteome</keyword>
<dbReference type="PANTHER" id="PTHR32387:SF0">
    <property type="entry name" value="PROTEIN NO VEIN"/>
    <property type="match status" value="1"/>
</dbReference>
<dbReference type="OrthoDB" id="498125at2759"/>
<dbReference type="PANTHER" id="PTHR32387">
    <property type="entry name" value="WU:FJ29H11"/>
    <property type="match status" value="1"/>
</dbReference>
<protein>
    <submittedName>
        <fullName evidence="2">NOV protein</fullName>
    </submittedName>
</protein>
<proteinExistence type="predicted"/>
<gene>
    <name evidence="2" type="primary">NOV</name>
    <name evidence="2" type="ORF">SNAT2548_LOCUS10336</name>
</gene>
<dbReference type="AlphaFoldDB" id="A0A812KX11"/>
<reference evidence="2" key="1">
    <citation type="submission" date="2021-02" db="EMBL/GenBank/DDBJ databases">
        <authorList>
            <person name="Dougan E. K."/>
            <person name="Rhodes N."/>
            <person name="Thang M."/>
            <person name="Chan C."/>
        </authorList>
    </citation>
    <scope>NUCLEOTIDE SEQUENCE</scope>
</reference>
<accession>A0A812KX11</accession>
<sequence>MTEANQSHIFWLHVALSFSAFQILLLPSRQEAQAKVWFALACFGLLWSTVSLNAQVGPQQTLFSAAQASGNAAATELVEEAATDLLFTELSKLPRAQEMEDGIVQQCLHAGANPIRPGGAAGHLPLQHLCIQEMHHPEPPDPMIAKRVASRVAQAVSQLTEAAPLVLIMAFASPQANEAALPLEAAALNKSLGRVIVPVLSSAVGRLLLQRPALAAAPLLRRAVEVAHKKFPDVSFVTRLAEIIHAAAPCLDSASDASGKQAIWEPRCAYENWTLRERRLAILRPLLEQLGAATVDGQREEAVARLAELEAVLDRRRRQHAEQIAELQLALDKAQRAAEEASAQVQAALHSRRSPHEVRVEPALGGASKSGVPFGQSLPNAASLDTPAELLRNIRQQRGLDIDYSAVPPEVLQSASAMQRSIGAAVERLAIDLYASKGHFLLELIQNADDNRYDDRGQ</sequence>
<evidence type="ECO:0000313" key="3">
    <source>
        <dbReference type="Proteomes" id="UP000604046"/>
    </source>
</evidence>
<dbReference type="Proteomes" id="UP000604046">
    <property type="component" value="Unassembled WGS sequence"/>
</dbReference>
<dbReference type="InterPro" id="IPR052957">
    <property type="entry name" value="Auxin_embryo_med"/>
</dbReference>